<dbReference type="AlphaFoldDB" id="A0A699W1V9"/>
<name>A0A699W1V9_TANCI</name>
<organism evidence="2">
    <name type="scientific">Tanacetum cinerariifolium</name>
    <name type="common">Dalmatian daisy</name>
    <name type="synonym">Chrysanthemum cinerariifolium</name>
    <dbReference type="NCBI Taxonomy" id="118510"/>
    <lineage>
        <taxon>Eukaryota</taxon>
        <taxon>Viridiplantae</taxon>
        <taxon>Streptophyta</taxon>
        <taxon>Embryophyta</taxon>
        <taxon>Tracheophyta</taxon>
        <taxon>Spermatophyta</taxon>
        <taxon>Magnoliopsida</taxon>
        <taxon>eudicotyledons</taxon>
        <taxon>Gunneridae</taxon>
        <taxon>Pentapetalae</taxon>
        <taxon>asterids</taxon>
        <taxon>campanulids</taxon>
        <taxon>Asterales</taxon>
        <taxon>Asteraceae</taxon>
        <taxon>Asteroideae</taxon>
        <taxon>Anthemideae</taxon>
        <taxon>Anthemidinae</taxon>
        <taxon>Tanacetum</taxon>
    </lineage>
</organism>
<reference evidence="2" key="1">
    <citation type="journal article" date="2019" name="Sci. Rep.">
        <title>Draft genome of Tanacetum cinerariifolium, the natural source of mosquito coil.</title>
        <authorList>
            <person name="Yamashiro T."/>
            <person name="Shiraishi A."/>
            <person name="Satake H."/>
            <person name="Nakayama K."/>
        </authorList>
    </citation>
    <scope>NUCLEOTIDE SEQUENCE</scope>
</reference>
<proteinExistence type="predicted"/>
<evidence type="ECO:0000256" key="1">
    <source>
        <dbReference type="SAM" id="MobiDB-lite"/>
    </source>
</evidence>
<feature type="compositionally biased region" description="Low complexity" evidence="1">
    <location>
        <begin position="23"/>
        <end position="48"/>
    </location>
</feature>
<dbReference type="EMBL" id="BKCJ011548766">
    <property type="protein sequence ID" value="GFD41257.1"/>
    <property type="molecule type" value="Genomic_DNA"/>
</dbReference>
<sequence>SGSISGSDSVMYLGDSAVGDTTAGSGCSSAGSISSASGRYSGYSDPGM</sequence>
<feature type="region of interest" description="Disordered" evidence="1">
    <location>
        <begin position="21"/>
        <end position="48"/>
    </location>
</feature>
<protein>
    <submittedName>
        <fullName evidence="2">Uncharacterized protein</fullName>
    </submittedName>
</protein>
<gene>
    <name evidence="2" type="ORF">Tci_913226</name>
</gene>
<evidence type="ECO:0000313" key="2">
    <source>
        <dbReference type="EMBL" id="GFD41257.1"/>
    </source>
</evidence>
<accession>A0A699W1V9</accession>
<feature type="non-terminal residue" evidence="2">
    <location>
        <position position="1"/>
    </location>
</feature>
<comment type="caution">
    <text evidence="2">The sequence shown here is derived from an EMBL/GenBank/DDBJ whole genome shotgun (WGS) entry which is preliminary data.</text>
</comment>